<dbReference type="GO" id="GO:0043130">
    <property type="term" value="F:ubiquitin binding"/>
    <property type="evidence" value="ECO:0007669"/>
    <property type="project" value="InterPro"/>
</dbReference>
<feature type="compositionally biased region" description="Low complexity" evidence="1">
    <location>
        <begin position="677"/>
        <end position="687"/>
    </location>
</feature>
<sequence length="777" mass="85225">MEEEIQRRDVEKRGSGVSVETSSSYVKGSTPGQLTRVADLSAHWLDPTLQLPPFLPQDNLSLTDWVIASAEERLAGSQAVLEVLDADLSRLLRQKYHVFWSHIIFDPRLLRLIDSFLRYARRAFDGNGGDDSSSPALDPQSTYFSVFVKVFKVLLRMSTNRESATDFMDARYFADLVYDKWIFDVPKIFDICTLYGSYNAKEVNRLVSSLLNLQPKYKDDLKQAVPIISRVEVERRLQQLIKEAGPQGRTFDDEDQVDQLCDVEYYLQDILATLYAFLRIHPESAALFKEGLDVALLAQLYDQVLPHLFRITVPPGQQARRQAYLQRAKSYLVAVGYTLLQQYYVEPLLHGTGSNGQADRKGKQRDDGKGKGKDNHGLADQLLNLLQALTGTEGETTFIRDIGFNFPLLETLESVRSKLDATRFDWVVAIIQSLCGLSVATPAAASAQPSSAASAAFEVDASRASLITQVRDLFPELGEGFIAACLHYFEDSAEAVIDALLTNALPAALTSLKRNMPLPAKPVVAAATAARPAQAQAAAAQPAQPAQPERRNIFDDEDLSNVRVLHGKKKQVGALKLMAQKSEVKQLRRTYEQYEYEDEYDDSYDTFQAVGDADGEGLDPIQPNPNRPTLRQRDADDANDNDESSAAKAAGEGNNENGDDNEDDDDDGSTQQRRRPGLAPGRAPVAGRGRGSVGRGKQPPAAAPSSSASRGGGAGRGAGAGGGRGRGRGGRGRGGPAGDDMSDRQKLLKDRHKSRLANHDRKQRALKKKGTTLPPPM</sequence>
<dbReference type="PANTHER" id="PTHR21494">
    <property type="entry name" value="ACTIVATING SIGNAL COINTEGRATOR 1 COMPLEX SUBUNIT 2 ASC-1 COMPLEX SUBUNIT P100"/>
    <property type="match status" value="1"/>
</dbReference>
<dbReference type="InterPro" id="IPR009060">
    <property type="entry name" value="UBA-like_sf"/>
</dbReference>
<dbReference type="SMART" id="SM00546">
    <property type="entry name" value="CUE"/>
    <property type="match status" value="1"/>
</dbReference>
<keyword evidence="4" id="KW-1185">Reference proteome</keyword>
<feature type="compositionally biased region" description="Low complexity" evidence="1">
    <location>
        <begin position="535"/>
        <end position="547"/>
    </location>
</feature>
<proteinExistence type="predicted"/>
<dbReference type="PROSITE" id="PS51140">
    <property type="entry name" value="CUE"/>
    <property type="match status" value="1"/>
</dbReference>
<feature type="compositionally biased region" description="Low complexity" evidence="1">
    <location>
        <begin position="644"/>
        <end position="656"/>
    </location>
</feature>
<evidence type="ECO:0000259" key="2">
    <source>
        <dbReference type="PROSITE" id="PS51140"/>
    </source>
</evidence>
<feature type="compositionally biased region" description="Acidic residues" evidence="1">
    <location>
        <begin position="657"/>
        <end position="668"/>
    </location>
</feature>
<dbReference type="OMA" id="LSQHEFW"/>
<dbReference type="OrthoDB" id="5577209at2759"/>
<feature type="region of interest" description="Disordered" evidence="1">
    <location>
        <begin position="535"/>
        <end position="558"/>
    </location>
</feature>
<dbReference type="EMBL" id="KB007797">
    <property type="protein sequence ID" value="ELR25644.1"/>
    <property type="molecule type" value="Genomic_DNA"/>
</dbReference>
<dbReference type="STRING" id="1257118.L8HJ89"/>
<dbReference type="Gene3D" id="1.10.8.10">
    <property type="entry name" value="DNA helicase RuvA subunit, C-terminal domain"/>
    <property type="match status" value="1"/>
</dbReference>
<protein>
    <submittedName>
        <fullName evidence="3">CUE domain containing protein</fullName>
    </submittedName>
</protein>
<dbReference type="CDD" id="cd14364">
    <property type="entry name" value="CUE_ASCC2"/>
    <property type="match status" value="1"/>
</dbReference>
<dbReference type="RefSeq" id="XP_004358077.1">
    <property type="nucleotide sequence ID" value="XM_004358020.1"/>
</dbReference>
<feature type="domain" description="CUE" evidence="2">
    <location>
        <begin position="462"/>
        <end position="505"/>
    </location>
</feature>
<organism evidence="3 4">
    <name type="scientific">Acanthamoeba castellanii (strain ATCC 30010 / Neff)</name>
    <dbReference type="NCBI Taxonomy" id="1257118"/>
    <lineage>
        <taxon>Eukaryota</taxon>
        <taxon>Amoebozoa</taxon>
        <taxon>Discosea</taxon>
        <taxon>Longamoebia</taxon>
        <taxon>Centramoebida</taxon>
        <taxon>Acanthamoebidae</taxon>
        <taxon>Acanthamoeba</taxon>
    </lineage>
</organism>
<dbReference type="Pfam" id="PF02845">
    <property type="entry name" value="CUE"/>
    <property type="match status" value="1"/>
</dbReference>
<feature type="compositionally biased region" description="Basic and acidic residues" evidence="1">
    <location>
        <begin position="358"/>
        <end position="375"/>
    </location>
</feature>
<feature type="compositionally biased region" description="Basic and acidic residues" evidence="1">
    <location>
        <begin position="1"/>
        <end position="14"/>
    </location>
</feature>
<feature type="compositionally biased region" description="Polar residues" evidence="1">
    <location>
        <begin position="18"/>
        <end position="30"/>
    </location>
</feature>
<feature type="region of interest" description="Disordered" evidence="1">
    <location>
        <begin position="1"/>
        <end position="30"/>
    </location>
</feature>
<feature type="region of interest" description="Disordered" evidence="1">
    <location>
        <begin position="354"/>
        <end position="375"/>
    </location>
</feature>
<accession>L8HJ89</accession>
<feature type="compositionally biased region" description="Basic residues" evidence="1">
    <location>
        <begin position="749"/>
        <end position="770"/>
    </location>
</feature>
<dbReference type="VEuPathDB" id="AmoebaDB:ACA1_119210"/>
<dbReference type="GeneID" id="14926709"/>
<feature type="compositionally biased region" description="Low complexity" evidence="1">
    <location>
        <begin position="695"/>
        <end position="709"/>
    </location>
</feature>
<dbReference type="InterPro" id="IPR003892">
    <property type="entry name" value="CUE"/>
</dbReference>
<dbReference type="InterPro" id="IPR052586">
    <property type="entry name" value="ASCC2"/>
</dbReference>
<evidence type="ECO:0000256" key="1">
    <source>
        <dbReference type="SAM" id="MobiDB-lite"/>
    </source>
</evidence>
<dbReference type="AlphaFoldDB" id="L8HJ89"/>
<dbReference type="Proteomes" id="UP000011083">
    <property type="component" value="Unassembled WGS sequence"/>
</dbReference>
<evidence type="ECO:0000313" key="4">
    <source>
        <dbReference type="Proteomes" id="UP000011083"/>
    </source>
</evidence>
<reference evidence="3 4" key="1">
    <citation type="journal article" date="2013" name="Genome Biol.">
        <title>Genome of Acanthamoeba castellanii highlights extensive lateral gene transfer and early evolution of tyrosine kinase signaling.</title>
        <authorList>
            <person name="Clarke M."/>
            <person name="Lohan A.J."/>
            <person name="Liu B."/>
            <person name="Lagkouvardos I."/>
            <person name="Roy S."/>
            <person name="Zafar N."/>
            <person name="Bertelli C."/>
            <person name="Schilde C."/>
            <person name="Kianianmomeni A."/>
            <person name="Burglin T.R."/>
            <person name="Frech C."/>
            <person name="Turcotte B."/>
            <person name="Kopec K.O."/>
            <person name="Synnott J.M."/>
            <person name="Choo C."/>
            <person name="Paponov I."/>
            <person name="Finkler A."/>
            <person name="Soon Heng Tan C."/>
            <person name="Hutchins A.P."/>
            <person name="Weinmeier T."/>
            <person name="Rattei T."/>
            <person name="Chu J.S."/>
            <person name="Gimenez G."/>
            <person name="Irimia M."/>
            <person name="Rigden D.J."/>
            <person name="Fitzpatrick D.A."/>
            <person name="Lorenzo-Morales J."/>
            <person name="Bateman A."/>
            <person name="Chiu C.H."/>
            <person name="Tang P."/>
            <person name="Hegemann P."/>
            <person name="Fromm H."/>
            <person name="Raoult D."/>
            <person name="Greub G."/>
            <person name="Miranda-Saavedra D."/>
            <person name="Chen N."/>
            <person name="Nash P."/>
            <person name="Ginger M.L."/>
            <person name="Horn M."/>
            <person name="Schaap P."/>
            <person name="Caler L."/>
            <person name="Loftus B."/>
        </authorList>
    </citation>
    <scope>NUCLEOTIDE SEQUENCE [LARGE SCALE GENOMIC DNA]</scope>
    <source>
        <strain evidence="3 4">Neff</strain>
    </source>
</reference>
<dbReference type="KEGG" id="acan:ACA1_119210"/>
<name>L8HJ89_ACACF</name>
<feature type="region of interest" description="Disordered" evidence="1">
    <location>
        <begin position="607"/>
        <end position="777"/>
    </location>
</feature>
<dbReference type="InterPro" id="IPR041800">
    <property type="entry name" value="ASCC2_CUE"/>
</dbReference>
<gene>
    <name evidence="3" type="ORF">ACA1_119210</name>
</gene>
<evidence type="ECO:0000313" key="3">
    <source>
        <dbReference type="EMBL" id="ELR25644.1"/>
    </source>
</evidence>
<dbReference type="PANTHER" id="PTHR21494:SF0">
    <property type="entry name" value="ACTIVATING SIGNAL COINTEGRATOR 1 COMPLEX SUBUNIT 2"/>
    <property type="match status" value="1"/>
</dbReference>
<dbReference type="SUPFAM" id="SSF46934">
    <property type="entry name" value="UBA-like"/>
    <property type="match status" value="1"/>
</dbReference>
<feature type="compositionally biased region" description="Gly residues" evidence="1">
    <location>
        <begin position="710"/>
        <end position="724"/>
    </location>
</feature>